<keyword evidence="3 5" id="KW-0238">DNA-binding</keyword>
<dbReference type="Gene3D" id="1.10.357.10">
    <property type="entry name" value="Tetracycline Repressor, domain 2"/>
    <property type="match status" value="1"/>
</dbReference>
<dbReference type="EMBL" id="JAWLNX010000014">
    <property type="protein sequence ID" value="MEB3369677.1"/>
    <property type="molecule type" value="Genomic_DNA"/>
</dbReference>
<dbReference type="InterPro" id="IPR009057">
    <property type="entry name" value="Homeodomain-like_sf"/>
</dbReference>
<evidence type="ECO:0000256" key="3">
    <source>
        <dbReference type="ARBA" id="ARBA00023125"/>
    </source>
</evidence>
<name>A0ABU6ADX9_9PSEU</name>
<sequence length="194" mass="20534">MPVRIDPDERRRHVTDAALRLIVAEGVAGVTFRKVAAEARLNIGSVRHYFADHETLVVAAVTAAGDRMGGRLSRLSAPERCGGDAARDHLLSVLDELVPLDEERRAEAVILVEVIAASRTNPAFAPVVSRMAADLHAVLVEALSTIGTARPETEAVRLAGLISGLSLNAVTPHGDVAPDAIRAVLRAHVATLGR</sequence>
<dbReference type="PANTHER" id="PTHR30055">
    <property type="entry name" value="HTH-TYPE TRANSCRIPTIONAL REGULATOR RUTR"/>
    <property type="match status" value="1"/>
</dbReference>
<dbReference type="SUPFAM" id="SSF48498">
    <property type="entry name" value="Tetracyclin repressor-like, C-terminal domain"/>
    <property type="match status" value="1"/>
</dbReference>
<keyword evidence="1" id="KW-0678">Repressor</keyword>
<gene>
    <name evidence="7" type="ORF">R4I43_19910</name>
</gene>
<evidence type="ECO:0000259" key="6">
    <source>
        <dbReference type="PROSITE" id="PS50977"/>
    </source>
</evidence>
<dbReference type="PANTHER" id="PTHR30055:SF226">
    <property type="entry name" value="HTH-TYPE TRANSCRIPTIONAL REGULATOR PKSA"/>
    <property type="match status" value="1"/>
</dbReference>
<reference evidence="7 8" key="1">
    <citation type="submission" date="2023-10" db="EMBL/GenBank/DDBJ databases">
        <title>Saccharopolyspora sp. nov., isolated from mangrove soil.</title>
        <authorList>
            <person name="Lu Y."/>
            <person name="Liu W."/>
        </authorList>
    </citation>
    <scope>NUCLEOTIDE SEQUENCE [LARGE SCALE GENOMIC DNA]</scope>
    <source>
        <strain evidence="7 8">S2-29</strain>
    </source>
</reference>
<keyword evidence="8" id="KW-1185">Reference proteome</keyword>
<dbReference type="SUPFAM" id="SSF46689">
    <property type="entry name" value="Homeodomain-like"/>
    <property type="match status" value="1"/>
</dbReference>
<dbReference type="PROSITE" id="PS50977">
    <property type="entry name" value="HTH_TETR_2"/>
    <property type="match status" value="1"/>
</dbReference>
<evidence type="ECO:0000313" key="8">
    <source>
        <dbReference type="Proteomes" id="UP001327093"/>
    </source>
</evidence>
<protein>
    <submittedName>
        <fullName evidence="7">TetR family transcriptional regulator C-terminal domain-containing protein</fullName>
    </submittedName>
</protein>
<comment type="caution">
    <text evidence="7">The sequence shown here is derived from an EMBL/GenBank/DDBJ whole genome shotgun (WGS) entry which is preliminary data.</text>
</comment>
<evidence type="ECO:0000256" key="1">
    <source>
        <dbReference type="ARBA" id="ARBA00022491"/>
    </source>
</evidence>
<dbReference type="InterPro" id="IPR036271">
    <property type="entry name" value="Tet_transcr_reg_TetR-rel_C_sf"/>
</dbReference>
<keyword evidence="2" id="KW-0805">Transcription regulation</keyword>
<proteinExistence type="predicted"/>
<dbReference type="Pfam" id="PF00440">
    <property type="entry name" value="TetR_N"/>
    <property type="match status" value="1"/>
</dbReference>
<dbReference type="Pfam" id="PF13977">
    <property type="entry name" value="TetR_C_6"/>
    <property type="match status" value="1"/>
</dbReference>
<organism evidence="7 8">
    <name type="scientific">Saccharopolyspora mangrovi</name>
    <dbReference type="NCBI Taxonomy" id="3082379"/>
    <lineage>
        <taxon>Bacteria</taxon>
        <taxon>Bacillati</taxon>
        <taxon>Actinomycetota</taxon>
        <taxon>Actinomycetes</taxon>
        <taxon>Pseudonocardiales</taxon>
        <taxon>Pseudonocardiaceae</taxon>
        <taxon>Saccharopolyspora</taxon>
    </lineage>
</organism>
<accession>A0ABU6ADX9</accession>
<feature type="DNA-binding region" description="H-T-H motif" evidence="5">
    <location>
        <begin position="31"/>
        <end position="50"/>
    </location>
</feature>
<dbReference type="InterPro" id="IPR050109">
    <property type="entry name" value="HTH-type_TetR-like_transc_reg"/>
</dbReference>
<evidence type="ECO:0000256" key="5">
    <source>
        <dbReference type="PROSITE-ProRule" id="PRU00335"/>
    </source>
</evidence>
<evidence type="ECO:0000256" key="4">
    <source>
        <dbReference type="ARBA" id="ARBA00023163"/>
    </source>
</evidence>
<dbReference type="RefSeq" id="WP_324267163.1">
    <property type="nucleotide sequence ID" value="NZ_JAWLNX010000014.1"/>
</dbReference>
<evidence type="ECO:0000313" key="7">
    <source>
        <dbReference type="EMBL" id="MEB3369677.1"/>
    </source>
</evidence>
<dbReference type="Proteomes" id="UP001327093">
    <property type="component" value="Unassembled WGS sequence"/>
</dbReference>
<dbReference type="InterPro" id="IPR039538">
    <property type="entry name" value="BetI_C"/>
</dbReference>
<evidence type="ECO:0000256" key="2">
    <source>
        <dbReference type="ARBA" id="ARBA00023015"/>
    </source>
</evidence>
<keyword evidence="4" id="KW-0804">Transcription</keyword>
<feature type="domain" description="HTH tetR-type" evidence="6">
    <location>
        <begin position="8"/>
        <end position="68"/>
    </location>
</feature>
<dbReference type="InterPro" id="IPR001647">
    <property type="entry name" value="HTH_TetR"/>
</dbReference>